<evidence type="ECO:0000256" key="11">
    <source>
        <dbReference type="SAM" id="Phobius"/>
    </source>
</evidence>
<dbReference type="SUPFAM" id="SSF54523">
    <property type="entry name" value="Pili subunits"/>
    <property type="match status" value="1"/>
</dbReference>
<evidence type="ECO:0000256" key="8">
    <source>
        <dbReference type="ARBA" id="ARBA00023136"/>
    </source>
</evidence>
<evidence type="ECO:0000256" key="5">
    <source>
        <dbReference type="ARBA" id="ARBA00022519"/>
    </source>
</evidence>
<feature type="domain" description="General secretion pathway GspH" evidence="12">
    <location>
        <begin position="55"/>
        <end position="170"/>
    </location>
</feature>
<keyword evidence="8 11" id="KW-0472">Membrane</keyword>
<accession>A0ABS8CEE7</accession>
<evidence type="ECO:0000256" key="4">
    <source>
        <dbReference type="ARBA" id="ARBA00022481"/>
    </source>
</evidence>
<dbReference type="Proteomes" id="UP000776983">
    <property type="component" value="Unassembled WGS sequence"/>
</dbReference>
<evidence type="ECO:0000256" key="6">
    <source>
        <dbReference type="ARBA" id="ARBA00022692"/>
    </source>
</evidence>
<keyword evidence="5" id="KW-0997">Cell inner membrane</keyword>
<evidence type="ECO:0000259" key="12">
    <source>
        <dbReference type="Pfam" id="PF12019"/>
    </source>
</evidence>
<dbReference type="RefSeq" id="WP_226954800.1">
    <property type="nucleotide sequence ID" value="NZ_JACDXW010000005.1"/>
</dbReference>
<keyword evidence="4" id="KW-0488">Methylation</keyword>
<keyword evidence="7 11" id="KW-1133">Transmembrane helix</keyword>
<proteinExistence type="inferred from homology"/>
<organism evidence="13 14">
    <name type="scientific">Mesopusillimonas faecipullorum</name>
    <dbReference type="NCBI Taxonomy" id="2755040"/>
    <lineage>
        <taxon>Bacteria</taxon>
        <taxon>Pseudomonadati</taxon>
        <taxon>Pseudomonadota</taxon>
        <taxon>Betaproteobacteria</taxon>
        <taxon>Burkholderiales</taxon>
        <taxon>Alcaligenaceae</taxon>
        <taxon>Mesopusillimonas</taxon>
    </lineage>
</organism>
<protein>
    <recommendedName>
        <fullName evidence="2">Type II secretion system protein H</fullName>
    </recommendedName>
    <alternativeName>
        <fullName evidence="10">General secretion pathway protein H</fullName>
    </alternativeName>
</protein>
<evidence type="ECO:0000256" key="1">
    <source>
        <dbReference type="ARBA" id="ARBA00004377"/>
    </source>
</evidence>
<keyword evidence="3" id="KW-1003">Cell membrane</keyword>
<dbReference type="Gene3D" id="3.55.40.10">
    <property type="entry name" value="minor pseudopilin epsh domain"/>
    <property type="match status" value="1"/>
</dbReference>
<dbReference type="Pfam" id="PF12019">
    <property type="entry name" value="GspH"/>
    <property type="match status" value="1"/>
</dbReference>
<evidence type="ECO:0000256" key="3">
    <source>
        <dbReference type="ARBA" id="ARBA00022475"/>
    </source>
</evidence>
<evidence type="ECO:0000256" key="9">
    <source>
        <dbReference type="ARBA" id="ARBA00025772"/>
    </source>
</evidence>
<evidence type="ECO:0000256" key="2">
    <source>
        <dbReference type="ARBA" id="ARBA00021549"/>
    </source>
</evidence>
<evidence type="ECO:0000313" key="14">
    <source>
        <dbReference type="Proteomes" id="UP000776983"/>
    </source>
</evidence>
<comment type="caution">
    <text evidence="13">The sequence shown here is derived from an EMBL/GenBank/DDBJ whole genome shotgun (WGS) entry which is preliminary data.</text>
</comment>
<keyword evidence="14" id="KW-1185">Reference proteome</keyword>
<name>A0ABS8CEE7_9BURK</name>
<dbReference type="InterPro" id="IPR022346">
    <property type="entry name" value="T2SS_GspH"/>
</dbReference>
<evidence type="ECO:0000256" key="7">
    <source>
        <dbReference type="ARBA" id="ARBA00022989"/>
    </source>
</evidence>
<sequence>MPLSQGRRGKHPGRSRASGFSLLEILVVLVIVGIVTATAGISAFSAGREAGLKQEAMRLAQLFAVAQSEARALGRPIVWEYDGSGYQFRYLPRQLVLPMHIAARAQGAILDETPTDTVLRPRQWQLEAPVEVVVEPVQAIVFNSEWMPSPFLIHLRSGDQRASVVLEPSGRYRVSS</sequence>
<dbReference type="NCBIfam" id="TIGR02532">
    <property type="entry name" value="IV_pilin_GFxxxE"/>
    <property type="match status" value="1"/>
</dbReference>
<comment type="subcellular location">
    <subcellularLocation>
        <location evidence="1">Cell inner membrane</location>
        <topology evidence="1">Single-pass membrane protein</topology>
    </subcellularLocation>
</comment>
<evidence type="ECO:0000313" key="13">
    <source>
        <dbReference type="EMBL" id="MCB5364388.1"/>
    </source>
</evidence>
<dbReference type="InterPro" id="IPR045584">
    <property type="entry name" value="Pilin-like"/>
</dbReference>
<dbReference type="Pfam" id="PF07963">
    <property type="entry name" value="N_methyl"/>
    <property type="match status" value="1"/>
</dbReference>
<dbReference type="PROSITE" id="PS00409">
    <property type="entry name" value="PROKAR_NTER_METHYL"/>
    <property type="match status" value="1"/>
</dbReference>
<evidence type="ECO:0000256" key="10">
    <source>
        <dbReference type="ARBA" id="ARBA00030775"/>
    </source>
</evidence>
<dbReference type="InterPro" id="IPR012902">
    <property type="entry name" value="N_methyl_site"/>
</dbReference>
<feature type="transmembrane region" description="Helical" evidence="11">
    <location>
        <begin position="21"/>
        <end position="44"/>
    </location>
</feature>
<keyword evidence="6 11" id="KW-0812">Transmembrane</keyword>
<comment type="similarity">
    <text evidence="9">Belongs to the GSP H family.</text>
</comment>
<gene>
    <name evidence="13" type="ORF">H0484_11575</name>
</gene>
<reference evidence="13 14" key="1">
    <citation type="submission" date="2020-07" db="EMBL/GenBank/DDBJ databases">
        <title>Pusillimonas sp. nov., isolated from poultry manure in Taiwan.</title>
        <authorList>
            <person name="Lin S.-Y."/>
            <person name="Tang Y.-S."/>
            <person name="Young C.-C."/>
        </authorList>
    </citation>
    <scope>NUCLEOTIDE SEQUENCE [LARGE SCALE GENOMIC DNA]</scope>
    <source>
        <strain evidence="13 14">CC-YST705</strain>
    </source>
</reference>
<dbReference type="EMBL" id="JACDXW010000005">
    <property type="protein sequence ID" value="MCB5364388.1"/>
    <property type="molecule type" value="Genomic_DNA"/>
</dbReference>